<accession>V8QL42</accession>
<protein>
    <submittedName>
        <fullName evidence="1">Major tail subunit</fullName>
    </submittedName>
</protein>
<dbReference type="STRING" id="1424334.W822_20005"/>
<dbReference type="RefSeq" id="WP_024006928.1">
    <property type="nucleotide sequence ID" value="NZ_KI650982.1"/>
</dbReference>
<gene>
    <name evidence="1" type="ORF">W822_20005</name>
</gene>
<dbReference type="AlphaFoldDB" id="V8QL42"/>
<dbReference type="PATRIC" id="fig|1424334.3.peg.4015"/>
<dbReference type="Gene3D" id="4.10.410.40">
    <property type="match status" value="1"/>
</dbReference>
<dbReference type="Pfam" id="PF16460">
    <property type="entry name" value="Phage_TTP_11"/>
    <property type="match status" value="1"/>
</dbReference>
<proteinExistence type="predicted"/>
<comment type="caution">
    <text evidence="1">The sequence shown here is derived from an EMBL/GenBank/DDBJ whole genome shotgun (WGS) entry which is preliminary data.</text>
</comment>
<dbReference type="HOGENOM" id="CLU_099443_1_0_4"/>
<sequence>MAIKTQGSGLYFVDSITVPATRAIIKLVCPTGIPGVGAGARSNIPTTCLDETEEETYLLGLAVPAQMAIPFNFDPRQVSHQILFDLKALGENLEWTVGFSDGIAAPTLGTDDVMVPPTDRTSARFTAAVADVAIDIATNTIVTGTLTLQRSGKTTWTWKS</sequence>
<reference evidence="1 2" key="1">
    <citation type="journal article" date="2014" name="Genome Announc.">
        <title>Draft Genome Sequence of Advenella kashmirensis Strain W13003, a Polycyclic Aromatic Hydrocarbon-Degrading Bacterium.</title>
        <authorList>
            <person name="Wang X."/>
            <person name="Jin D."/>
            <person name="Zhou L."/>
            <person name="Wu L."/>
            <person name="An W."/>
            <person name="Zhao L."/>
        </authorList>
    </citation>
    <scope>NUCLEOTIDE SEQUENCE [LARGE SCALE GENOMIC DNA]</scope>
    <source>
        <strain evidence="1 2">W13003</strain>
    </source>
</reference>
<evidence type="ECO:0000313" key="1">
    <source>
        <dbReference type="EMBL" id="ETF00681.1"/>
    </source>
</evidence>
<keyword evidence="2" id="KW-1185">Reference proteome</keyword>
<organism evidence="1 2">
    <name type="scientific">Advenella kashmirensis W13003</name>
    <dbReference type="NCBI Taxonomy" id="1424334"/>
    <lineage>
        <taxon>Bacteria</taxon>
        <taxon>Pseudomonadati</taxon>
        <taxon>Pseudomonadota</taxon>
        <taxon>Betaproteobacteria</taxon>
        <taxon>Burkholderiales</taxon>
        <taxon>Alcaligenaceae</taxon>
    </lineage>
</organism>
<name>V8QL42_9BURK</name>
<dbReference type="InterPro" id="IPR032495">
    <property type="entry name" value="Phage_TTP_11"/>
</dbReference>
<evidence type="ECO:0000313" key="2">
    <source>
        <dbReference type="Proteomes" id="UP000018733"/>
    </source>
</evidence>
<dbReference type="EMBL" id="AYXT01000013">
    <property type="protein sequence ID" value="ETF00681.1"/>
    <property type="molecule type" value="Genomic_DNA"/>
</dbReference>
<dbReference type="Proteomes" id="UP000018733">
    <property type="component" value="Unassembled WGS sequence"/>
</dbReference>
<dbReference type="eggNOG" id="ENOG5032WDI">
    <property type="taxonomic scope" value="Bacteria"/>
</dbReference>